<dbReference type="RefSeq" id="WP_188671740.1">
    <property type="nucleotide sequence ID" value="NZ_BMJH01000001.1"/>
</dbReference>
<feature type="transmembrane region" description="Helical" evidence="1">
    <location>
        <begin position="69"/>
        <end position="87"/>
    </location>
</feature>
<accession>A0A916U632</accession>
<organism evidence="2 3">
    <name type="scientific">Hoyosella rhizosphaerae</name>
    <dbReference type="NCBI Taxonomy" id="1755582"/>
    <lineage>
        <taxon>Bacteria</taxon>
        <taxon>Bacillati</taxon>
        <taxon>Actinomycetota</taxon>
        <taxon>Actinomycetes</taxon>
        <taxon>Mycobacteriales</taxon>
        <taxon>Hoyosellaceae</taxon>
        <taxon>Hoyosella</taxon>
    </lineage>
</organism>
<protein>
    <submittedName>
        <fullName evidence="2">Uncharacterized protein</fullName>
    </submittedName>
</protein>
<name>A0A916U632_9ACTN</name>
<reference evidence="2" key="2">
    <citation type="submission" date="2020-09" db="EMBL/GenBank/DDBJ databases">
        <authorList>
            <person name="Sun Q."/>
            <person name="Zhou Y."/>
        </authorList>
    </citation>
    <scope>NUCLEOTIDE SEQUENCE</scope>
    <source>
        <strain evidence="2">CGMCC 1.15478</strain>
    </source>
</reference>
<evidence type="ECO:0000313" key="2">
    <source>
        <dbReference type="EMBL" id="GGC62091.1"/>
    </source>
</evidence>
<keyword evidence="1" id="KW-1133">Transmembrane helix</keyword>
<feature type="transmembrane region" description="Helical" evidence="1">
    <location>
        <begin position="173"/>
        <end position="191"/>
    </location>
</feature>
<feature type="transmembrane region" description="Helical" evidence="1">
    <location>
        <begin position="94"/>
        <end position="113"/>
    </location>
</feature>
<comment type="caution">
    <text evidence="2">The sequence shown here is derived from an EMBL/GenBank/DDBJ whole genome shotgun (WGS) entry which is preliminary data.</text>
</comment>
<dbReference type="AlphaFoldDB" id="A0A916U632"/>
<gene>
    <name evidence="2" type="ORF">GCM10011410_13210</name>
</gene>
<reference evidence="2" key="1">
    <citation type="journal article" date="2014" name="Int. J. Syst. Evol. Microbiol.">
        <title>Complete genome sequence of Corynebacterium casei LMG S-19264T (=DSM 44701T), isolated from a smear-ripened cheese.</title>
        <authorList>
            <consortium name="US DOE Joint Genome Institute (JGI-PGF)"/>
            <person name="Walter F."/>
            <person name="Albersmeier A."/>
            <person name="Kalinowski J."/>
            <person name="Ruckert C."/>
        </authorList>
    </citation>
    <scope>NUCLEOTIDE SEQUENCE</scope>
    <source>
        <strain evidence="2">CGMCC 1.15478</strain>
    </source>
</reference>
<evidence type="ECO:0000256" key="1">
    <source>
        <dbReference type="SAM" id="Phobius"/>
    </source>
</evidence>
<evidence type="ECO:0000313" key="3">
    <source>
        <dbReference type="Proteomes" id="UP000641514"/>
    </source>
</evidence>
<sequence>MVAVPSPDQESPTWPRVFRIPPLIIVILAIAMVVAAWFAVFAVDIWGWLPREGAIPIWMALFNEGLVEIAQWIFIALFVVGAGYLAGMYRFTEYAGIARFYLVLSIGFAFILIEEAGDVRLILAEAIGRWYGYEILGFHYHVVGTLPVMAFLAFFPVYALVRYGRHVWQCSSARWYLVAMYGIYAGSQLGAQTSHIEGWYAHFGNWLNINIFGSRLPEPWGMEPGEIAYLFIDNVVEESLELIAAGALFAMLLATISDLRKNRVSVRVQQDMEALQNLEAQQS</sequence>
<feature type="transmembrane region" description="Helical" evidence="1">
    <location>
        <begin position="23"/>
        <end position="49"/>
    </location>
</feature>
<keyword evidence="3" id="KW-1185">Reference proteome</keyword>
<keyword evidence="1" id="KW-0472">Membrane</keyword>
<feature type="transmembrane region" description="Helical" evidence="1">
    <location>
        <begin position="242"/>
        <end position="259"/>
    </location>
</feature>
<keyword evidence="1" id="KW-0812">Transmembrane</keyword>
<dbReference type="Proteomes" id="UP000641514">
    <property type="component" value="Unassembled WGS sequence"/>
</dbReference>
<dbReference type="EMBL" id="BMJH01000001">
    <property type="protein sequence ID" value="GGC62091.1"/>
    <property type="molecule type" value="Genomic_DNA"/>
</dbReference>
<feature type="transmembrane region" description="Helical" evidence="1">
    <location>
        <begin position="138"/>
        <end position="161"/>
    </location>
</feature>
<proteinExistence type="predicted"/>